<dbReference type="SUPFAM" id="SSF53649">
    <property type="entry name" value="Alkaline phosphatase-like"/>
    <property type="match status" value="1"/>
</dbReference>
<name>A0AA36GRA1_CYLNA</name>
<dbReference type="GO" id="GO:0055120">
    <property type="term" value="C:striated muscle dense body"/>
    <property type="evidence" value="ECO:0007669"/>
    <property type="project" value="TreeGrafter"/>
</dbReference>
<evidence type="ECO:0000313" key="5">
    <source>
        <dbReference type="Proteomes" id="UP001176961"/>
    </source>
</evidence>
<comment type="caution">
    <text evidence="4">The sequence shown here is derived from an EMBL/GenBank/DDBJ whole genome shotgun (WGS) entry which is preliminary data.</text>
</comment>
<keyword evidence="3" id="KW-0472">Membrane</keyword>
<evidence type="ECO:0008006" key="6">
    <source>
        <dbReference type="Google" id="ProtNLM"/>
    </source>
</evidence>
<accession>A0AA36GRA1</accession>
<keyword evidence="3" id="KW-1133">Transmembrane helix</keyword>
<dbReference type="GO" id="GO:0031674">
    <property type="term" value="C:I band"/>
    <property type="evidence" value="ECO:0007669"/>
    <property type="project" value="TreeGrafter"/>
</dbReference>
<evidence type="ECO:0000256" key="3">
    <source>
        <dbReference type="SAM" id="Phobius"/>
    </source>
</evidence>
<dbReference type="Gene3D" id="3.30.1360.180">
    <property type="match status" value="1"/>
</dbReference>
<keyword evidence="1" id="KW-0378">Hydrolase</keyword>
<dbReference type="PANTHER" id="PTHR10151:SF114">
    <property type="entry name" value="ECTONUCLEOTIDE PYROPHOSPHATASE_PHOSPHODIESTERASE C27A7.3"/>
    <property type="match status" value="1"/>
</dbReference>
<dbReference type="CDD" id="cd16018">
    <property type="entry name" value="Enpp"/>
    <property type="match status" value="1"/>
</dbReference>
<dbReference type="Gene3D" id="3.40.570.10">
    <property type="entry name" value="Extracellular Endonuclease, subunit A"/>
    <property type="match status" value="1"/>
</dbReference>
<proteinExistence type="predicted"/>
<protein>
    <recommendedName>
        <fullName evidence="6">Ectonucleotide pyrophosphatase/phosphodiesterase family member 3</fullName>
    </recommendedName>
</protein>
<dbReference type="Proteomes" id="UP001176961">
    <property type="component" value="Unassembled WGS sequence"/>
</dbReference>
<dbReference type="AlphaFoldDB" id="A0AA36GRA1"/>
<keyword evidence="2" id="KW-0325">Glycoprotein</keyword>
<dbReference type="InterPro" id="IPR044929">
    <property type="entry name" value="DNA/RNA_non-sp_Endonuclease_sf"/>
</dbReference>
<keyword evidence="5" id="KW-1185">Reference proteome</keyword>
<keyword evidence="3" id="KW-0812">Transmembrane</keyword>
<dbReference type="Gene3D" id="3.40.720.10">
    <property type="entry name" value="Alkaline Phosphatase, subunit A"/>
    <property type="match status" value="1"/>
</dbReference>
<sequence>MGVQPEHGGKPAASASSHIKGILYGAILIILILALIAVSVWLVALLNKAEEIGCSLVCRKPSLLQPHPPLVVISLDGFAHKYLAQKIQPTLDRIAECGVSAMVFPSFPSATFPNHVTMSNGLFPGRHGIVSNSIYDLNLSSEPVYLGTSFADGYYVKEPIWSIYQRETKRHAAAISWIGTYHNTTYYQQPHYVVPFDPKMSADEKFDKVVEYLKLDDDERPGLIMAYNTEPDATGHQASGEKVYEQVRSVDKSIDRLLGKLKKEGMLGCVNIVVVSDHGLSVIKNHVVLDEVLDTHGFVIIPGVNTLMFRNGSNLTDQQIVSSLTCKGTDHIRVFDKRTLPVRFHFSESKRIGDFVILGHKASTSYLHRSDIKPEHVGNHGFDFVDPDMFTIMFARGPSFKQGTVLPNFMNVEYMNLWTKLLQLSAQENDGDPDFMNLALVSGGGAPKKQHFPVRVCKATDNYITNSLVTTCGNCTDADKQAFKTRVICEDGGLFKSMIVTSDDQSFCYLSECNEMAIIDSTSGNANVATLIEMYDGNNNEQLLDSQCTFHLMERTNHCANTSSSENVKHRTLSAFPGRVLASNEQSLVIPWKTKFIKDVLDSLNEYTKNIVKIFGKVVSITGTAFDEDYDGRYSTSELNSTTPTHLYRILLACDGDWSLNGAYCQKPEQTKVMSFIFPHMDGDPNCLDKKQLLLQYTARVKDVEILSGLHFNFTSLSDKQQMLLKLHVNTELW</sequence>
<evidence type="ECO:0000256" key="2">
    <source>
        <dbReference type="ARBA" id="ARBA00023180"/>
    </source>
</evidence>
<dbReference type="InterPro" id="IPR002591">
    <property type="entry name" value="Phosphodiest/P_Trfase"/>
</dbReference>
<dbReference type="InterPro" id="IPR017850">
    <property type="entry name" value="Alkaline_phosphatase_core_sf"/>
</dbReference>
<dbReference type="GO" id="GO:0016787">
    <property type="term" value="F:hydrolase activity"/>
    <property type="evidence" value="ECO:0007669"/>
    <property type="project" value="UniProtKB-KW"/>
</dbReference>
<evidence type="ECO:0000256" key="1">
    <source>
        <dbReference type="ARBA" id="ARBA00022801"/>
    </source>
</evidence>
<dbReference type="PANTHER" id="PTHR10151">
    <property type="entry name" value="ECTONUCLEOTIDE PYROPHOSPHATASE/PHOSPHODIESTERASE"/>
    <property type="match status" value="1"/>
</dbReference>
<dbReference type="Pfam" id="PF01663">
    <property type="entry name" value="Phosphodiest"/>
    <property type="match status" value="1"/>
</dbReference>
<dbReference type="EMBL" id="CATQJL010000223">
    <property type="protein sequence ID" value="CAJ0596866.1"/>
    <property type="molecule type" value="Genomic_DNA"/>
</dbReference>
<reference evidence="4" key="1">
    <citation type="submission" date="2023-07" db="EMBL/GenBank/DDBJ databases">
        <authorList>
            <consortium name="CYATHOMIX"/>
        </authorList>
    </citation>
    <scope>NUCLEOTIDE SEQUENCE</scope>
    <source>
        <strain evidence="4">N/A</strain>
    </source>
</reference>
<evidence type="ECO:0000313" key="4">
    <source>
        <dbReference type="EMBL" id="CAJ0596866.1"/>
    </source>
</evidence>
<dbReference type="GO" id="GO:0016529">
    <property type="term" value="C:sarcoplasmic reticulum"/>
    <property type="evidence" value="ECO:0007669"/>
    <property type="project" value="TreeGrafter"/>
</dbReference>
<gene>
    <name evidence="4" type="ORF">CYNAS_LOCUS8849</name>
</gene>
<organism evidence="4 5">
    <name type="scientific">Cylicocyclus nassatus</name>
    <name type="common">Nematode worm</name>
    <dbReference type="NCBI Taxonomy" id="53992"/>
    <lineage>
        <taxon>Eukaryota</taxon>
        <taxon>Metazoa</taxon>
        <taxon>Ecdysozoa</taxon>
        <taxon>Nematoda</taxon>
        <taxon>Chromadorea</taxon>
        <taxon>Rhabditida</taxon>
        <taxon>Rhabditina</taxon>
        <taxon>Rhabditomorpha</taxon>
        <taxon>Strongyloidea</taxon>
        <taxon>Strongylidae</taxon>
        <taxon>Cylicocyclus</taxon>
    </lineage>
</organism>
<feature type="transmembrane region" description="Helical" evidence="3">
    <location>
        <begin position="21"/>
        <end position="46"/>
    </location>
</feature>